<gene>
    <name evidence="1" type="ORF">BDN72DRAFT_885749</name>
</gene>
<accession>A0ACD3BB17</accession>
<evidence type="ECO:0000313" key="1">
    <source>
        <dbReference type="EMBL" id="TFK75268.1"/>
    </source>
</evidence>
<keyword evidence="2" id="KW-1185">Reference proteome</keyword>
<dbReference type="Proteomes" id="UP000308600">
    <property type="component" value="Unassembled WGS sequence"/>
</dbReference>
<name>A0ACD3BB17_9AGAR</name>
<reference evidence="1 2" key="1">
    <citation type="journal article" date="2019" name="Nat. Ecol. Evol.">
        <title>Megaphylogeny resolves global patterns of mushroom evolution.</title>
        <authorList>
            <person name="Varga T."/>
            <person name="Krizsan K."/>
            <person name="Foldi C."/>
            <person name="Dima B."/>
            <person name="Sanchez-Garcia M."/>
            <person name="Sanchez-Ramirez S."/>
            <person name="Szollosi G.J."/>
            <person name="Szarkandi J.G."/>
            <person name="Papp V."/>
            <person name="Albert L."/>
            <person name="Andreopoulos W."/>
            <person name="Angelini C."/>
            <person name="Antonin V."/>
            <person name="Barry K.W."/>
            <person name="Bougher N.L."/>
            <person name="Buchanan P."/>
            <person name="Buyck B."/>
            <person name="Bense V."/>
            <person name="Catcheside P."/>
            <person name="Chovatia M."/>
            <person name="Cooper J."/>
            <person name="Damon W."/>
            <person name="Desjardin D."/>
            <person name="Finy P."/>
            <person name="Geml J."/>
            <person name="Haridas S."/>
            <person name="Hughes K."/>
            <person name="Justo A."/>
            <person name="Karasinski D."/>
            <person name="Kautmanova I."/>
            <person name="Kiss B."/>
            <person name="Kocsube S."/>
            <person name="Kotiranta H."/>
            <person name="LaButti K.M."/>
            <person name="Lechner B.E."/>
            <person name="Liimatainen K."/>
            <person name="Lipzen A."/>
            <person name="Lukacs Z."/>
            <person name="Mihaltcheva S."/>
            <person name="Morgado L.N."/>
            <person name="Niskanen T."/>
            <person name="Noordeloos M.E."/>
            <person name="Ohm R.A."/>
            <person name="Ortiz-Santana B."/>
            <person name="Ovrebo C."/>
            <person name="Racz N."/>
            <person name="Riley R."/>
            <person name="Savchenko A."/>
            <person name="Shiryaev A."/>
            <person name="Soop K."/>
            <person name="Spirin V."/>
            <person name="Szebenyi C."/>
            <person name="Tomsovsky M."/>
            <person name="Tulloss R.E."/>
            <person name="Uehling J."/>
            <person name="Grigoriev I.V."/>
            <person name="Vagvolgyi C."/>
            <person name="Papp T."/>
            <person name="Martin F.M."/>
            <person name="Miettinen O."/>
            <person name="Hibbett D.S."/>
            <person name="Nagy L.G."/>
        </authorList>
    </citation>
    <scope>NUCLEOTIDE SEQUENCE [LARGE SCALE GENOMIC DNA]</scope>
    <source>
        <strain evidence="1 2">NL-1719</strain>
    </source>
</reference>
<protein>
    <submittedName>
        <fullName evidence="1">Chromatin associated protein KTI12</fullName>
    </submittedName>
</protein>
<evidence type="ECO:0000313" key="2">
    <source>
        <dbReference type="Proteomes" id="UP000308600"/>
    </source>
</evidence>
<organism evidence="1 2">
    <name type="scientific">Pluteus cervinus</name>
    <dbReference type="NCBI Taxonomy" id="181527"/>
    <lineage>
        <taxon>Eukaryota</taxon>
        <taxon>Fungi</taxon>
        <taxon>Dikarya</taxon>
        <taxon>Basidiomycota</taxon>
        <taxon>Agaricomycotina</taxon>
        <taxon>Agaricomycetes</taxon>
        <taxon>Agaricomycetidae</taxon>
        <taxon>Agaricales</taxon>
        <taxon>Pluteineae</taxon>
        <taxon>Pluteaceae</taxon>
        <taxon>Pluteus</taxon>
    </lineage>
</organism>
<proteinExistence type="predicted"/>
<dbReference type="EMBL" id="ML208263">
    <property type="protein sequence ID" value="TFK75268.1"/>
    <property type="molecule type" value="Genomic_DNA"/>
</dbReference>
<sequence>MALVTLSGFPCSGKSSRATQLRDHLEGNLKDPAYNGPQYRVLILSDEVLNVNRAVYSDSRTERTARGTLFAAVLRELATDKIVVLDGLNYIKGFRYQLYCAAREAKVRTCTVYVAATHEQCKSRNQDLGNPYSPDTLENLLLRYEEPSSMARWDSPLFTLWDDDVIPGSQIWDLITKGDIKAPNMGTVAALKSPSDALHVLEQITSNIVSAIIDHQGSSGSGGSIPLSGDPQRGIVLSRLVTMSELQRLKRQFVFMHKKVVSLGATEKGSVDWDPTMIRDKFIAYVQEYVQ</sequence>